<protein>
    <recommendedName>
        <fullName evidence="5">ORC1-type DNA replication protein</fullName>
    </recommendedName>
</protein>
<dbReference type="HAMAP" id="MF_01407">
    <property type="entry name" value="ORC1_type_DNA_replic_protein"/>
    <property type="match status" value="1"/>
</dbReference>
<dbReference type="HOGENOM" id="CLU_025112_2_1_2"/>
<feature type="domain" description="AAA+ ATPase" evidence="6">
    <location>
        <begin position="75"/>
        <end position="234"/>
    </location>
</feature>
<keyword evidence="8" id="KW-0614">Plasmid</keyword>
<dbReference type="AlphaFoldDB" id="A0A0F7PHN5"/>
<dbReference type="EMBL" id="CP008875">
    <property type="protein sequence ID" value="AKH98743.1"/>
    <property type="molecule type" value="Genomic_DNA"/>
</dbReference>
<feature type="binding site" evidence="5">
    <location>
        <begin position="87"/>
        <end position="91"/>
    </location>
    <ligand>
        <name>ATP</name>
        <dbReference type="ChEBI" id="CHEBI:30616"/>
    </ligand>
</feature>
<dbReference type="InterPro" id="IPR036388">
    <property type="entry name" value="WH-like_DNA-bd_sf"/>
</dbReference>
<evidence type="ECO:0000313" key="11">
    <source>
        <dbReference type="Proteomes" id="UP000069906"/>
    </source>
</evidence>
<geneLocation type="plasmid" evidence="9 10">
    <name>pM27-SA2-01</name>
</geneLocation>
<dbReference type="InterPro" id="IPR055237">
    <property type="entry name" value="Cdc6_lid"/>
</dbReference>
<dbReference type="Proteomes" id="UP000069906">
    <property type="component" value="Plasmid pHSR2-01"/>
</dbReference>
<dbReference type="Pfam" id="PF09079">
    <property type="entry name" value="WHD_Cdc6"/>
    <property type="match status" value="1"/>
</dbReference>
<dbReference type="NCBIfam" id="TIGR02928">
    <property type="entry name" value="orc1/cdc6 family replication initiation protein"/>
    <property type="match status" value="1"/>
</dbReference>
<dbReference type="InterPro" id="IPR003593">
    <property type="entry name" value="AAA+_ATPase"/>
</dbReference>
<evidence type="ECO:0000313" key="9">
    <source>
        <dbReference type="EMBL" id="ALG83187.1"/>
    </source>
</evidence>
<organism evidence="8 11">
    <name type="scientific">Halanaeroarchaeum sulfurireducens</name>
    <dbReference type="NCBI Taxonomy" id="1604004"/>
    <lineage>
        <taxon>Archaea</taxon>
        <taxon>Methanobacteriati</taxon>
        <taxon>Methanobacteriota</taxon>
        <taxon>Stenosarchaea group</taxon>
        <taxon>Halobacteria</taxon>
        <taxon>Halobacteriales</taxon>
        <taxon>Halobacteriaceae</taxon>
        <taxon>Halanaeroarchaeum</taxon>
    </lineage>
</organism>
<dbReference type="KEGG" id="hsf:HLASA_3119"/>
<comment type="function">
    <text evidence="5">Involved in regulation of DNA replication.</text>
</comment>
<dbReference type="Gene3D" id="3.40.50.300">
    <property type="entry name" value="P-loop containing nucleotide triphosphate hydrolases"/>
    <property type="match status" value="1"/>
</dbReference>
<evidence type="ECO:0000256" key="1">
    <source>
        <dbReference type="ARBA" id="ARBA00006184"/>
    </source>
</evidence>
<name>A0A0F7PHN5_9EURY</name>
<dbReference type="SMART" id="SM00382">
    <property type="entry name" value="AAA"/>
    <property type="match status" value="1"/>
</dbReference>
<evidence type="ECO:0000256" key="4">
    <source>
        <dbReference type="ARBA" id="ARBA00022840"/>
    </source>
</evidence>
<geneLocation type="plasmid" evidence="8 11">
    <name>pHSR2-01</name>
</geneLocation>
<dbReference type="InterPro" id="IPR014277">
    <property type="entry name" value="Orc1/Cdc6_arc"/>
</dbReference>
<keyword evidence="8" id="KW-0132">Cell division</keyword>
<dbReference type="Proteomes" id="UP000060390">
    <property type="component" value="Plasmid pM27-SA2-01"/>
</dbReference>
<dbReference type="GO" id="GO:0006260">
    <property type="term" value="P:DNA replication"/>
    <property type="evidence" value="ECO:0007669"/>
    <property type="project" value="UniProtKB-UniRule"/>
</dbReference>
<keyword evidence="2 5" id="KW-0235">DNA replication</keyword>
<evidence type="ECO:0000313" key="8">
    <source>
        <dbReference type="EMBL" id="AKH98743.1"/>
    </source>
</evidence>
<dbReference type="InterPro" id="IPR027417">
    <property type="entry name" value="P-loop_NTPase"/>
</dbReference>
<dbReference type="CDD" id="cd08768">
    <property type="entry name" value="Cdc6_C"/>
    <property type="match status" value="1"/>
</dbReference>
<dbReference type="InterPro" id="IPR015163">
    <property type="entry name" value="Cdc6_C"/>
</dbReference>
<dbReference type="PANTHER" id="PTHR10763:SF22">
    <property type="entry name" value="ORC1-TYPE DNA REPLICATION PROTEIN"/>
    <property type="match status" value="1"/>
</dbReference>
<dbReference type="Gene3D" id="1.10.10.10">
    <property type="entry name" value="Winged helix-like DNA-binding domain superfamily/Winged helix DNA-binding domain"/>
    <property type="match status" value="1"/>
</dbReference>
<dbReference type="SUPFAM" id="SSF46785">
    <property type="entry name" value="Winged helix' DNA-binding domain"/>
    <property type="match status" value="1"/>
</dbReference>
<evidence type="ECO:0000256" key="2">
    <source>
        <dbReference type="ARBA" id="ARBA00022705"/>
    </source>
</evidence>
<dbReference type="GO" id="GO:0005524">
    <property type="term" value="F:ATP binding"/>
    <property type="evidence" value="ECO:0007669"/>
    <property type="project" value="UniProtKB-UniRule"/>
</dbReference>
<reference evidence="8 11" key="1">
    <citation type="submission" date="2014-06" db="EMBL/GenBank/DDBJ databases">
        <title>Secret life of haloarchaea: discovery of obligatory anaerobic haloarchaea growing by dissimilatory sulfur reduction.</title>
        <authorList>
            <person name="Sorokin D.Y."/>
            <person name="Kublanov I.V."/>
            <person name="Gavrilov S.N."/>
            <person name="Ferrer M."/>
            <person name="Golyshin P.N."/>
            <person name="Messina E."/>
            <person name="La Cono V."/>
            <person name="Yakimov M.M."/>
        </authorList>
    </citation>
    <scope>NUCLEOTIDE SEQUENCE [LARGE SCALE GENOMIC DNA]</scope>
    <source>
        <strain evidence="8 11">HSR2</strain>
        <plasmid evidence="8 11">pHSR2-01</plasmid>
    </source>
</reference>
<dbReference type="SMART" id="SM01074">
    <property type="entry name" value="Cdc6_C"/>
    <property type="match status" value="1"/>
</dbReference>
<sequence>MGRIDPPMTNNDSTQTTVDEILNVGEGDGEDESDIFEKPWLLEIDNVPDANRIVGRDGHITFLAKNLRKMRTNSVPDNVLEWGETGTGKTLVARHVCERLEAATEGTESPIVTAYINPDPISTYTSTFRKIAEQVNAKAENPIDVPYQGLSAEHYRDQKLWPVVEREFSGGLVVIIDEIDKHGEVNEVLYTLSRTQSKDDVDIPVITIGISNDIEFKGEIESRVQSTLQPEHRTFTPYEEDQLIAILENRRDAFYDGVLDNEVIPTTAELAAEEHGDARRAVRLFRNAGEIADEEGDDIVTANHVLEADELVEVELFMEMVKGTPLSGKLLLFSLTRLDRNNPEKEWFRTSEIHEVYQTVARDVEVEPKGYNRALELLNKHVTTGVLESKKKEGGDQGKFRSYSLQGDVESTRAGLINSTPELQTLMGW</sequence>
<dbReference type="FunFam" id="1.10.8.60:FF:000073">
    <property type="entry name" value="ORC1-type DNA replication protein"/>
    <property type="match status" value="1"/>
</dbReference>
<dbReference type="PATRIC" id="fig|1604004.4.peg.2396"/>
<dbReference type="PANTHER" id="PTHR10763">
    <property type="entry name" value="CELL DIVISION CONTROL PROTEIN 6-RELATED"/>
    <property type="match status" value="1"/>
</dbReference>
<dbReference type="Pfam" id="PF22703">
    <property type="entry name" value="Cdc6_lid"/>
    <property type="match status" value="1"/>
</dbReference>
<feature type="binding site" evidence="5">
    <location>
        <position position="250"/>
    </location>
    <ligand>
        <name>ATP</name>
        <dbReference type="ChEBI" id="CHEBI:30616"/>
    </ligand>
</feature>
<keyword evidence="3 5" id="KW-0547">Nucleotide-binding</keyword>
<dbReference type="Gene3D" id="1.10.8.60">
    <property type="match status" value="1"/>
</dbReference>
<proteinExistence type="inferred from homology"/>
<gene>
    <name evidence="9" type="ORF">HLASA_3119</name>
    <name evidence="8" type="ORF">HLASF_3117</name>
</gene>
<dbReference type="InterPro" id="IPR050311">
    <property type="entry name" value="ORC1/CDC6"/>
</dbReference>
<evidence type="ECO:0000259" key="7">
    <source>
        <dbReference type="SMART" id="SM01074"/>
    </source>
</evidence>
<evidence type="ECO:0000256" key="3">
    <source>
        <dbReference type="ARBA" id="ARBA00022741"/>
    </source>
</evidence>
<evidence type="ECO:0000256" key="5">
    <source>
        <dbReference type="HAMAP-Rule" id="MF_01407"/>
    </source>
</evidence>
<keyword evidence="4 5" id="KW-0067">ATP-binding</keyword>
<dbReference type="SUPFAM" id="SSF52540">
    <property type="entry name" value="P-loop containing nucleoside triphosphate hydrolases"/>
    <property type="match status" value="1"/>
</dbReference>
<dbReference type="KEGG" id="hsu:HLASF_3117"/>
<dbReference type="EMBL" id="CP011565">
    <property type="protein sequence ID" value="ALG83187.1"/>
    <property type="molecule type" value="Genomic_DNA"/>
</dbReference>
<evidence type="ECO:0000259" key="6">
    <source>
        <dbReference type="SMART" id="SM00382"/>
    </source>
</evidence>
<reference evidence="9 10" key="3">
    <citation type="journal article" date="2016" name="Stand. Genomic Sci.">
        <title>Complete genome sequence of 'Halanaeroarchaeum sulfurireducens' M27-SA2, a sulfur-reducing and acetate-oxidizing haloarchaeon from the deep-sea hypersaline anoxic lake Medee.</title>
        <authorList>
            <person name="Messina E."/>
            <person name="Sorokin D.Y."/>
            <person name="Kublanov I.V."/>
            <person name="Toshchakov S."/>
            <person name="Lopatina A."/>
            <person name="Arcadi E."/>
            <person name="Smedile F."/>
            <person name="La Spada G."/>
            <person name="La Cono V."/>
            <person name="Yakimov M.M."/>
        </authorList>
    </citation>
    <scope>NUCLEOTIDE SEQUENCE [LARGE SCALE GENOMIC DNA]</scope>
    <source>
        <strain evidence="9 10">M27-SA2</strain>
        <plasmid evidence="10">Plasmid pM27-SA2-01</plasmid>
        <plasmid evidence="9">pM27-SA2-01</plasmid>
    </source>
</reference>
<keyword evidence="8" id="KW-0131">Cell cycle</keyword>
<reference evidence="10" key="2">
    <citation type="submission" date="2015-05" db="EMBL/GenBank/DDBJ databases">
        <title>Complete genome sequence of Halanaeroarchaeum sulfurireducens type strain M27-SA2, a sulfate-reducer haloarchaeon from marine anoxic lake Medee.</title>
        <authorList>
            <person name="Messina E."/>
            <person name="Kublanov I.V."/>
            <person name="Toshchakov S."/>
            <person name="Arcadi E."/>
            <person name="La Spada G."/>
            <person name="La Cono V."/>
            <person name="Yakimov M.M."/>
        </authorList>
    </citation>
    <scope>NUCLEOTIDE SEQUENCE [LARGE SCALE GENOMIC DNA]</scope>
    <source>
        <strain evidence="10">M27-SA2</strain>
        <plasmid evidence="10">Plasmid pM27-SA2-01</plasmid>
    </source>
</reference>
<evidence type="ECO:0000313" key="10">
    <source>
        <dbReference type="Proteomes" id="UP000060390"/>
    </source>
</evidence>
<dbReference type="GO" id="GO:0016887">
    <property type="term" value="F:ATP hydrolysis activity"/>
    <property type="evidence" value="ECO:0007669"/>
    <property type="project" value="InterPro"/>
</dbReference>
<dbReference type="GO" id="GO:0051301">
    <property type="term" value="P:cell division"/>
    <property type="evidence" value="ECO:0007669"/>
    <property type="project" value="UniProtKB-KW"/>
</dbReference>
<dbReference type="Pfam" id="PF13401">
    <property type="entry name" value="AAA_22"/>
    <property type="match status" value="1"/>
</dbReference>
<feature type="domain" description="Cdc6 C-terminal" evidence="7">
    <location>
        <begin position="332"/>
        <end position="416"/>
    </location>
</feature>
<feature type="binding site" evidence="5">
    <location>
        <position position="238"/>
    </location>
    <ligand>
        <name>ATP</name>
        <dbReference type="ChEBI" id="CHEBI:30616"/>
    </ligand>
</feature>
<keyword evidence="11" id="KW-1185">Reference proteome</keyword>
<comment type="similarity">
    <text evidence="1 5">Belongs to the CDC6/cdc18 family.</text>
</comment>
<dbReference type="InterPro" id="IPR036390">
    <property type="entry name" value="WH_DNA-bd_sf"/>
</dbReference>
<dbReference type="InterPro" id="IPR049945">
    <property type="entry name" value="AAA_22"/>
</dbReference>
<accession>A0A0F7PHN5</accession>